<dbReference type="SUPFAM" id="SSF54631">
    <property type="entry name" value="CBS-domain pair"/>
    <property type="match status" value="1"/>
</dbReference>
<evidence type="ECO:0000313" key="4">
    <source>
        <dbReference type="EMBL" id="RDI60502.1"/>
    </source>
</evidence>
<keyword evidence="1 2" id="KW-0129">CBS domain</keyword>
<comment type="caution">
    <text evidence="4">The sequence shown here is derived from an EMBL/GenBank/DDBJ whole genome shotgun (WGS) entry which is preliminary data.</text>
</comment>
<protein>
    <submittedName>
        <fullName evidence="4">CBS domain protein</fullName>
    </submittedName>
</protein>
<feature type="domain" description="CBS" evidence="3">
    <location>
        <begin position="73"/>
        <end position="130"/>
    </location>
</feature>
<evidence type="ECO:0000259" key="3">
    <source>
        <dbReference type="PROSITE" id="PS51371"/>
    </source>
</evidence>
<proteinExistence type="predicted"/>
<dbReference type="SMART" id="SM00116">
    <property type="entry name" value="CBS"/>
    <property type="match status" value="2"/>
</dbReference>
<dbReference type="InterPro" id="IPR046342">
    <property type="entry name" value="CBS_dom_sf"/>
</dbReference>
<dbReference type="EMBL" id="QQBC01000015">
    <property type="protein sequence ID" value="RDI60502.1"/>
    <property type="molecule type" value="Genomic_DNA"/>
</dbReference>
<gene>
    <name evidence="4" type="ORF">DFR76_115132</name>
</gene>
<sequence length="138" mass="14814">MTTARDLMQVDVETIAEDESLAEAARRMRAAGIGALPICDRVGTPVGIVTDRDIIIKCVAVDKDPARTSAGSVEQDVVYTVDVDTDLADVLAIMEDYQIRRLPVTEDERLVGIITEADVARALPEKTVGEFVAAVCAP</sequence>
<dbReference type="Gene3D" id="3.10.580.10">
    <property type="entry name" value="CBS-domain"/>
    <property type="match status" value="1"/>
</dbReference>
<dbReference type="InterPro" id="IPR051257">
    <property type="entry name" value="Diverse_CBS-Domain"/>
</dbReference>
<dbReference type="InterPro" id="IPR000644">
    <property type="entry name" value="CBS_dom"/>
</dbReference>
<dbReference type="PANTHER" id="PTHR43080">
    <property type="entry name" value="CBS DOMAIN-CONTAINING PROTEIN CBSX3, MITOCHONDRIAL"/>
    <property type="match status" value="1"/>
</dbReference>
<keyword evidence="5" id="KW-1185">Reference proteome</keyword>
<evidence type="ECO:0000256" key="2">
    <source>
        <dbReference type="PROSITE-ProRule" id="PRU00703"/>
    </source>
</evidence>
<reference evidence="4 5" key="1">
    <citation type="submission" date="2018-07" db="EMBL/GenBank/DDBJ databases">
        <title>Genomic Encyclopedia of Type Strains, Phase IV (KMG-IV): sequencing the most valuable type-strain genomes for metagenomic binning, comparative biology and taxonomic classification.</title>
        <authorList>
            <person name="Goeker M."/>
        </authorList>
    </citation>
    <scope>NUCLEOTIDE SEQUENCE [LARGE SCALE GENOMIC DNA]</scope>
    <source>
        <strain evidence="4 5">DSM 44290</strain>
    </source>
</reference>
<dbReference type="STRING" id="1210086.GCA_001613105_04548"/>
<evidence type="ECO:0000313" key="5">
    <source>
        <dbReference type="Proteomes" id="UP000254869"/>
    </source>
</evidence>
<name>A0A370HPK2_9NOCA</name>
<dbReference type="PANTHER" id="PTHR43080:SF2">
    <property type="entry name" value="CBS DOMAIN-CONTAINING PROTEIN"/>
    <property type="match status" value="1"/>
</dbReference>
<organism evidence="4 5">
    <name type="scientific">Nocardia pseudobrasiliensis</name>
    <dbReference type="NCBI Taxonomy" id="45979"/>
    <lineage>
        <taxon>Bacteria</taxon>
        <taxon>Bacillati</taxon>
        <taxon>Actinomycetota</taxon>
        <taxon>Actinomycetes</taxon>
        <taxon>Mycobacteriales</taxon>
        <taxon>Nocardiaceae</taxon>
        <taxon>Nocardia</taxon>
    </lineage>
</organism>
<evidence type="ECO:0000256" key="1">
    <source>
        <dbReference type="ARBA" id="ARBA00023122"/>
    </source>
</evidence>
<dbReference type="PROSITE" id="PS51371">
    <property type="entry name" value="CBS"/>
    <property type="match status" value="2"/>
</dbReference>
<accession>A0A370HPK2</accession>
<dbReference type="Pfam" id="PF00571">
    <property type="entry name" value="CBS"/>
    <property type="match status" value="2"/>
</dbReference>
<dbReference type="RefSeq" id="WP_068001039.1">
    <property type="nucleotide sequence ID" value="NZ_QQBC01000015.1"/>
</dbReference>
<dbReference type="AlphaFoldDB" id="A0A370HPK2"/>
<feature type="domain" description="CBS" evidence="3">
    <location>
        <begin position="8"/>
        <end position="69"/>
    </location>
</feature>
<dbReference type="Proteomes" id="UP000254869">
    <property type="component" value="Unassembled WGS sequence"/>
</dbReference>